<comment type="function">
    <text evidence="6">Methylates ribosomal protein L11.</text>
</comment>
<dbReference type="InterPro" id="IPR050078">
    <property type="entry name" value="Ribosomal_L11_MeTrfase_PrmA"/>
</dbReference>
<dbReference type="GO" id="GO:0005840">
    <property type="term" value="C:ribosome"/>
    <property type="evidence" value="ECO:0007669"/>
    <property type="project" value="UniProtKB-KW"/>
</dbReference>
<dbReference type="Gene3D" id="3.40.50.150">
    <property type="entry name" value="Vaccinia Virus protein VP39"/>
    <property type="match status" value="1"/>
</dbReference>
<evidence type="ECO:0000313" key="8">
    <source>
        <dbReference type="Proteomes" id="UP000275461"/>
    </source>
</evidence>
<dbReference type="SUPFAM" id="SSF53335">
    <property type="entry name" value="S-adenosyl-L-methionine-dependent methyltransferases"/>
    <property type="match status" value="1"/>
</dbReference>
<comment type="similarity">
    <text evidence="1 6">Belongs to the methyltransferase superfamily. PrmA family.</text>
</comment>
<dbReference type="AlphaFoldDB" id="A0A498C7T1"/>
<comment type="catalytic activity">
    <reaction evidence="6">
        <text>L-lysyl-[protein] + 3 S-adenosyl-L-methionine = N(6),N(6),N(6)-trimethyl-L-lysyl-[protein] + 3 S-adenosyl-L-homocysteine + 3 H(+)</text>
        <dbReference type="Rhea" id="RHEA:54192"/>
        <dbReference type="Rhea" id="RHEA-COMP:9752"/>
        <dbReference type="Rhea" id="RHEA-COMP:13826"/>
        <dbReference type="ChEBI" id="CHEBI:15378"/>
        <dbReference type="ChEBI" id="CHEBI:29969"/>
        <dbReference type="ChEBI" id="CHEBI:57856"/>
        <dbReference type="ChEBI" id="CHEBI:59789"/>
        <dbReference type="ChEBI" id="CHEBI:61961"/>
    </reaction>
</comment>
<organism evidence="7 8">
    <name type="scientific">Alkalispirillum mobile</name>
    <dbReference type="NCBI Taxonomy" id="85925"/>
    <lineage>
        <taxon>Bacteria</taxon>
        <taxon>Pseudomonadati</taxon>
        <taxon>Pseudomonadota</taxon>
        <taxon>Gammaproteobacteria</taxon>
        <taxon>Chromatiales</taxon>
        <taxon>Ectothiorhodospiraceae</taxon>
        <taxon>Alkalispirillum</taxon>
    </lineage>
</organism>
<keyword evidence="8" id="KW-1185">Reference proteome</keyword>
<dbReference type="OrthoDB" id="9785995at2"/>
<feature type="binding site" evidence="6">
    <location>
        <position position="189"/>
    </location>
    <ligand>
        <name>S-adenosyl-L-methionine</name>
        <dbReference type="ChEBI" id="CHEBI:59789"/>
    </ligand>
</feature>
<reference evidence="7 8" key="1">
    <citation type="submission" date="2018-10" db="EMBL/GenBank/DDBJ databases">
        <title>Genomic Encyclopedia of Type Strains, Phase IV (KMG-IV): sequencing the most valuable type-strain genomes for metagenomic binning, comparative biology and taxonomic classification.</title>
        <authorList>
            <person name="Goeker M."/>
        </authorList>
    </citation>
    <scope>NUCLEOTIDE SEQUENCE [LARGE SCALE GENOMIC DNA]</scope>
    <source>
        <strain evidence="7 8">DSM 12769</strain>
    </source>
</reference>
<evidence type="ECO:0000256" key="6">
    <source>
        <dbReference type="HAMAP-Rule" id="MF_00735"/>
    </source>
</evidence>
<keyword evidence="5 6" id="KW-0949">S-adenosyl-L-methionine</keyword>
<comment type="subcellular location">
    <subcellularLocation>
        <location evidence="6">Cytoplasm</location>
    </subcellularLocation>
</comment>
<dbReference type="InterPro" id="IPR029063">
    <property type="entry name" value="SAM-dependent_MTases_sf"/>
</dbReference>
<dbReference type="Proteomes" id="UP000275461">
    <property type="component" value="Unassembled WGS sequence"/>
</dbReference>
<accession>A0A498C7T1</accession>
<evidence type="ECO:0000256" key="4">
    <source>
        <dbReference type="ARBA" id="ARBA00022679"/>
    </source>
</evidence>
<name>A0A498C7T1_9GAMM</name>
<protein>
    <recommendedName>
        <fullName evidence="6">Ribosomal protein L11 methyltransferase</fullName>
        <shortName evidence="6">L11 Mtase</shortName>
        <ecNumber evidence="6">2.1.1.-</ecNumber>
    </recommendedName>
</protein>
<evidence type="ECO:0000313" key="7">
    <source>
        <dbReference type="EMBL" id="RLK51139.1"/>
    </source>
</evidence>
<dbReference type="InterPro" id="IPR004498">
    <property type="entry name" value="Ribosomal_PrmA_MeTrfase"/>
</dbReference>
<dbReference type="GO" id="GO:0005829">
    <property type="term" value="C:cytosol"/>
    <property type="evidence" value="ECO:0007669"/>
    <property type="project" value="TreeGrafter"/>
</dbReference>
<evidence type="ECO:0000256" key="1">
    <source>
        <dbReference type="ARBA" id="ARBA00009741"/>
    </source>
</evidence>
<feature type="binding site" evidence="6">
    <location>
        <position position="145"/>
    </location>
    <ligand>
        <name>S-adenosyl-L-methionine</name>
        <dbReference type="ChEBI" id="CHEBI:59789"/>
    </ligand>
</feature>
<dbReference type="EMBL" id="RCDA01000001">
    <property type="protein sequence ID" value="RLK51139.1"/>
    <property type="molecule type" value="Genomic_DNA"/>
</dbReference>
<dbReference type="GO" id="GO:0032259">
    <property type="term" value="P:methylation"/>
    <property type="evidence" value="ECO:0007669"/>
    <property type="project" value="UniProtKB-KW"/>
</dbReference>
<evidence type="ECO:0000256" key="3">
    <source>
        <dbReference type="ARBA" id="ARBA00022603"/>
    </source>
</evidence>
<dbReference type="Pfam" id="PF06325">
    <property type="entry name" value="PrmA"/>
    <property type="match status" value="1"/>
</dbReference>
<feature type="binding site" evidence="6">
    <location>
        <position position="231"/>
    </location>
    <ligand>
        <name>S-adenosyl-L-methionine</name>
        <dbReference type="ChEBI" id="CHEBI:59789"/>
    </ligand>
</feature>
<keyword evidence="4 6" id="KW-0808">Transferase</keyword>
<dbReference type="NCBIfam" id="TIGR00406">
    <property type="entry name" value="prmA"/>
    <property type="match status" value="1"/>
</dbReference>
<evidence type="ECO:0000256" key="5">
    <source>
        <dbReference type="ARBA" id="ARBA00022691"/>
    </source>
</evidence>
<dbReference type="HAMAP" id="MF_00735">
    <property type="entry name" value="Methyltr_PrmA"/>
    <property type="match status" value="1"/>
</dbReference>
<dbReference type="RefSeq" id="WP_121441571.1">
    <property type="nucleotide sequence ID" value="NZ_RCDA01000001.1"/>
</dbReference>
<dbReference type="GO" id="GO:0016279">
    <property type="term" value="F:protein-lysine N-methyltransferase activity"/>
    <property type="evidence" value="ECO:0007669"/>
    <property type="project" value="TreeGrafter"/>
</dbReference>
<dbReference type="PANTHER" id="PTHR43648">
    <property type="entry name" value="ELECTRON TRANSFER FLAVOPROTEIN BETA SUBUNIT LYSINE METHYLTRANSFERASE"/>
    <property type="match status" value="1"/>
</dbReference>
<gene>
    <name evidence="6" type="primary">prmA</name>
    <name evidence="7" type="ORF">DFR31_1055</name>
</gene>
<proteinExistence type="inferred from homology"/>
<comment type="caution">
    <text evidence="7">The sequence shown here is derived from an EMBL/GenBank/DDBJ whole genome shotgun (WGS) entry which is preliminary data.</text>
</comment>
<sequence>MSHTQITLDCDQSQLSRVEALLEDLGALAVTLNEPDDEEVLEPGPGEQRLWSHMRLTALFDPDAVDPLHVQARLGEVLGAAPAGWHVEALEDRAWERAWMDDFHPMRFGERLWVVPWGQTPPAADAVNLRLDPGLAFGTGTHPTTALCLRWLDAQPLDARTRLVDYGCGSGILAVAGCLLGAGECIAVDNDPQALQATAENARRNGVGERIRIQAPDQGLPRGRADVLVANILAGVLLALGEQLAEGVRPGGRVALSGILRSQVAAVQACYSSWFEMGEPAYQGDWALLTGTRRG</sequence>
<keyword evidence="7" id="KW-0689">Ribosomal protein</keyword>
<dbReference type="EC" id="2.1.1.-" evidence="6"/>
<keyword evidence="2 6" id="KW-0963">Cytoplasm</keyword>
<dbReference type="PANTHER" id="PTHR43648:SF1">
    <property type="entry name" value="ELECTRON TRANSFER FLAVOPROTEIN BETA SUBUNIT LYSINE METHYLTRANSFERASE"/>
    <property type="match status" value="1"/>
</dbReference>
<keyword evidence="3 6" id="KW-0489">Methyltransferase</keyword>
<dbReference type="PIRSF" id="PIRSF000401">
    <property type="entry name" value="RPL11_MTase"/>
    <property type="match status" value="1"/>
</dbReference>
<keyword evidence="7" id="KW-0687">Ribonucleoprotein</keyword>
<evidence type="ECO:0000256" key="2">
    <source>
        <dbReference type="ARBA" id="ARBA00022490"/>
    </source>
</evidence>
<feature type="binding site" evidence="6">
    <location>
        <position position="167"/>
    </location>
    <ligand>
        <name>S-adenosyl-L-methionine</name>
        <dbReference type="ChEBI" id="CHEBI:59789"/>
    </ligand>
</feature>